<feature type="coiled-coil region" evidence="1">
    <location>
        <begin position="65"/>
        <end position="134"/>
    </location>
</feature>
<evidence type="ECO:0000313" key="4">
    <source>
        <dbReference type="EMBL" id="NYD27328.1"/>
    </source>
</evidence>
<keyword evidence="5" id="KW-1185">Reference proteome</keyword>
<proteinExistence type="predicted"/>
<dbReference type="InterPro" id="IPR050570">
    <property type="entry name" value="Cell_wall_metabolism_enzyme"/>
</dbReference>
<feature type="region of interest" description="Disordered" evidence="2">
    <location>
        <begin position="185"/>
        <end position="211"/>
    </location>
</feature>
<dbReference type="SUPFAM" id="SSF51261">
    <property type="entry name" value="Duplicated hybrid motif"/>
    <property type="match status" value="1"/>
</dbReference>
<dbReference type="PANTHER" id="PTHR21666">
    <property type="entry name" value="PEPTIDASE-RELATED"/>
    <property type="match status" value="1"/>
</dbReference>
<evidence type="ECO:0000256" key="2">
    <source>
        <dbReference type="SAM" id="MobiDB-lite"/>
    </source>
</evidence>
<reference evidence="4 5" key="1">
    <citation type="submission" date="2020-07" db="EMBL/GenBank/DDBJ databases">
        <title>Sequencing the genomes of 1000 actinobacteria strains.</title>
        <authorList>
            <person name="Klenk H.-P."/>
        </authorList>
    </citation>
    <scope>NUCLEOTIDE SEQUENCE [LARGE SCALE GENOMIC DNA]</scope>
    <source>
        <strain evidence="4 5">DSM 17380</strain>
    </source>
</reference>
<dbReference type="CDD" id="cd12797">
    <property type="entry name" value="M23_peptidase"/>
    <property type="match status" value="1"/>
</dbReference>
<dbReference type="Proteomes" id="UP000586095">
    <property type="component" value="Unassembled WGS sequence"/>
</dbReference>
<feature type="compositionally biased region" description="Basic and acidic residues" evidence="2">
    <location>
        <begin position="195"/>
        <end position="209"/>
    </location>
</feature>
<dbReference type="PANTHER" id="PTHR21666:SF270">
    <property type="entry name" value="MUREIN HYDROLASE ACTIVATOR ENVC"/>
    <property type="match status" value="1"/>
</dbReference>
<keyword evidence="4" id="KW-0378">Hydrolase</keyword>
<evidence type="ECO:0000259" key="3">
    <source>
        <dbReference type="Pfam" id="PF01551"/>
    </source>
</evidence>
<dbReference type="GO" id="GO:0004222">
    <property type="term" value="F:metalloendopeptidase activity"/>
    <property type="evidence" value="ECO:0007669"/>
    <property type="project" value="TreeGrafter"/>
</dbReference>
<protein>
    <submittedName>
        <fullName evidence="4">Murein DD-endopeptidase MepM/ murein hydrolase activator NlpD</fullName>
    </submittedName>
</protein>
<feature type="compositionally biased region" description="Polar residues" evidence="2">
    <location>
        <begin position="185"/>
        <end position="194"/>
    </location>
</feature>
<keyword evidence="1" id="KW-0175">Coiled coil</keyword>
<dbReference type="Pfam" id="PF01551">
    <property type="entry name" value="Peptidase_M23"/>
    <property type="match status" value="1"/>
</dbReference>
<name>A0A852R8Z9_9MICO</name>
<dbReference type="EMBL" id="JACCBD010000001">
    <property type="protein sequence ID" value="NYD27328.1"/>
    <property type="molecule type" value="Genomic_DNA"/>
</dbReference>
<feature type="domain" description="M23ase beta-sheet core" evidence="3">
    <location>
        <begin position="348"/>
        <end position="445"/>
    </location>
</feature>
<organism evidence="4 5">
    <name type="scientific">Leucobacter aridicollis</name>
    <dbReference type="NCBI Taxonomy" id="283878"/>
    <lineage>
        <taxon>Bacteria</taxon>
        <taxon>Bacillati</taxon>
        <taxon>Actinomycetota</taxon>
        <taxon>Actinomycetes</taxon>
        <taxon>Micrococcales</taxon>
        <taxon>Microbacteriaceae</taxon>
        <taxon>Leucobacter</taxon>
    </lineage>
</organism>
<accession>A0A852R8Z9</accession>
<dbReference type="Gene3D" id="2.70.70.10">
    <property type="entry name" value="Glucose Permease (Domain IIA)"/>
    <property type="match status" value="1"/>
</dbReference>
<evidence type="ECO:0000256" key="1">
    <source>
        <dbReference type="SAM" id="Coils"/>
    </source>
</evidence>
<comment type="caution">
    <text evidence="4">The sequence shown here is derived from an EMBL/GenBank/DDBJ whole genome shotgun (WGS) entry which is preliminary data.</text>
</comment>
<sequence length="456" mass="47815">MTSKPQSWLRTKAGFAIGAAAIGALLVTGVGIGPVSPAVAIVSDLPTWQDVEKAKQNEAAASAKVSEIKDLLVKVQKEVERTRAESEAASVKFDQAASQLRDAQARVEALDTQAKASEAEAQQASEQAAALVSQIYRSGGVDRNLSLFLESDGSTADALLDRLAQTEKATERNTNIWQNAERAMNSAQTLSEQADSAREERDKLAKEAEANQQRAAEIADAARTEQIEQEQQQKVLQQQLAALEDKTTSTTKGYEERLVLEEQERQRILEEQRREAARLEAERIAAEQAANNGGGGGGGNTGGGNSGGGGGGNSGGGNTGGGTVTPSGWVNPLAGGYWISTEWWGYYGHTGMDMAIGQGTPIRAAAAGTVSFSGWAGEYSYGNMAEINHGGGVSTLYGHMQFTPSVGYGQSVGAGQIIGYVGSTGNSTGPHLHFETKVGGVPQNPRPFMSARGVGL</sequence>
<dbReference type="InterPro" id="IPR016047">
    <property type="entry name" value="M23ase_b-sheet_dom"/>
</dbReference>
<feature type="compositionally biased region" description="Gly residues" evidence="2">
    <location>
        <begin position="292"/>
        <end position="323"/>
    </location>
</feature>
<evidence type="ECO:0000313" key="5">
    <source>
        <dbReference type="Proteomes" id="UP000586095"/>
    </source>
</evidence>
<gene>
    <name evidence="4" type="ORF">BJ960_002131</name>
</gene>
<dbReference type="AlphaFoldDB" id="A0A852R8Z9"/>
<dbReference type="InterPro" id="IPR011055">
    <property type="entry name" value="Dup_hybrid_motif"/>
</dbReference>
<dbReference type="RefSeq" id="WP_185987280.1">
    <property type="nucleotide sequence ID" value="NZ_BAAALZ010000001.1"/>
</dbReference>
<feature type="region of interest" description="Disordered" evidence="2">
    <location>
        <begin position="288"/>
        <end position="323"/>
    </location>
</feature>